<protein>
    <submittedName>
        <fullName evidence="3">UPF0489 protein C5orf22 homolog</fullName>
    </submittedName>
</protein>
<evidence type="ECO:0000256" key="1">
    <source>
        <dbReference type="ARBA" id="ARBA00007099"/>
    </source>
</evidence>
<dbReference type="PANTHER" id="PTHR13225">
    <property type="entry name" value="MISEXPRESSION SUPPRESSOR OF RAS 6"/>
    <property type="match status" value="1"/>
</dbReference>
<sequence>MSAPLETHASELKRYKNIPVVVVENHNEALPHIYRSIGSKHLPLKGITLIHLDAHPDLLIPKDITADQVFDKEKLFESLSIENWIIPAVYAGHITDIVWVKPPWAHQMEDQETVCCVGKHKTTKKMMISCPENYFISELLFAPEEDLLEKKTLHLKVLTMDSSIKLEAAVEGDRSLDHITESVSKCCCETVQCGIVCGDSKKTAGIVCSVCCNAELEQAANTNSREPSDKNCSKQNLHAPGVKRVLLDEERDNKDDQIKRVKPDCGLGQISGDCSSTDRLDVICNNDSTVTRIVNSAEKTSSKAYILDIDLDFYSTQNPFKITYTEKQFEILNRLYYFKRPSLGREAEGTREREAQLNFLQNVFKDLSTGKTFHEIKTSTQEKDLQKIKLVEELVLDLQKNTASIDFEWLHEVGCTCDDTELPHHISSPEEIHALVRATKSSVELLPVNPIMITISRSSEDDYCPPSQVDFIQTQVLDMLKEVYGQLDIRYDYETE</sequence>
<dbReference type="STRING" id="7574.A0A1S3IS73"/>
<dbReference type="GeneID" id="106166936"/>
<evidence type="ECO:0000313" key="2">
    <source>
        <dbReference type="Proteomes" id="UP000085678"/>
    </source>
</evidence>
<name>A0A1S3IS73_LINAN</name>
<organism evidence="2 3">
    <name type="scientific">Lingula anatina</name>
    <name type="common">Brachiopod</name>
    <name type="synonym">Lingula unguis</name>
    <dbReference type="NCBI Taxonomy" id="7574"/>
    <lineage>
        <taxon>Eukaryota</taxon>
        <taxon>Metazoa</taxon>
        <taxon>Spiralia</taxon>
        <taxon>Lophotrochozoa</taxon>
        <taxon>Brachiopoda</taxon>
        <taxon>Linguliformea</taxon>
        <taxon>Lingulata</taxon>
        <taxon>Lingulida</taxon>
        <taxon>Linguloidea</taxon>
        <taxon>Lingulidae</taxon>
        <taxon>Lingula</taxon>
    </lineage>
</organism>
<dbReference type="InParanoid" id="A0A1S3IS73"/>
<dbReference type="KEGG" id="lak:106166936"/>
<dbReference type="Proteomes" id="UP000085678">
    <property type="component" value="Unplaced"/>
</dbReference>
<dbReference type="InterPro" id="IPR024131">
    <property type="entry name" value="UPF0489"/>
</dbReference>
<proteinExistence type="inferred from homology"/>
<keyword evidence="2" id="KW-1185">Reference proteome</keyword>
<dbReference type="Pfam" id="PF12640">
    <property type="entry name" value="UPF0489"/>
    <property type="match status" value="1"/>
</dbReference>
<dbReference type="PANTHER" id="PTHR13225:SF3">
    <property type="entry name" value="UPF0489 PROTEIN C5ORF22"/>
    <property type="match status" value="1"/>
</dbReference>
<reference evidence="3" key="1">
    <citation type="submission" date="2025-08" db="UniProtKB">
        <authorList>
            <consortium name="RefSeq"/>
        </authorList>
    </citation>
    <scope>IDENTIFICATION</scope>
    <source>
        <tissue evidence="3">Gonads</tissue>
    </source>
</reference>
<comment type="similarity">
    <text evidence="1">Belongs to the UPF0489 family.</text>
</comment>
<dbReference type="FunCoup" id="A0A1S3IS73">
    <property type="interactions" value="247"/>
</dbReference>
<gene>
    <name evidence="3" type="primary">LOC106166936</name>
</gene>
<dbReference type="OrthoDB" id="418142at2759"/>
<dbReference type="AlphaFoldDB" id="A0A1S3IS73"/>
<accession>A0A1S3IS73</accession>
<dbReference type="RefSeq" id="XP_013401052.1">
    <property type="nucleotide sequence ID" value="XM_013545598.1"/>
</dbReference>
<evidence type="ECO:0000313" key="3">
    <source>
        <dbReference type="RefSeq" id="XP_013401052.1"/>
    </source>
</evidence>